<evidence type="ECO:0000313" key="13">
    <source>
        <dbReference type="EMBL" id="KAH0822630.1"/>
    </source>
</evidence>
<evidence type="ECO:0000313" key="14">
    <source>
        <dbReference type="Proteomes" id="UP000719412"/>
    </source>
</evidence>
<dbReference type="FunFam" id="2.130.10.10:FF:001151">
    <property type="entry name" value="Semaphorin 5C"/>
    <property type="match status" value="1"/>
</dbReference>
<protein>
    <recommendedName>
        <fullName evidence="12">Sema domain-containing protein</fullName>
    </recommendedName>
</protein>
<keyword evidence="5" id="KW-0524">Neurogenesis</keyword>
<evidence type="ECO:0000259" key="12">
    <source>
        <dbReference type="PROSITE" id="PS51004"/>
    </source>
</evidence>
<dbReference type="PROSITE" id="PS50092">
    <property type="entry name" value="TSP1"/>
    <property type="match status" value="5"/>
</dbReference>
<dbReference type="Pfam" id="PF00090">
    <property type="entry name" value="TSP_1"/>
    <property type="match status" value="5"/>
</dbReference>
<evidence type="ECO:0000256" key="3">
    <source>
        <dbReference type="ARBA" id="ARBA00022737"/>
    </source>
</evidence>
<reference evidence="13" key="1">
    <citation type="journal article" date="2020" name="J Insects Food Feed">
        <title>The yellow mealworm (Tenebrio molitor) genome: a resource for the emerging insects as food and feed industry.</title>
        <authorList>
            <person name="Eriksson T."/>
            <person name="Andere A."/>
            <person name="Kelstrup H."/>
            <person name="Emery V."/>
            <person name="Picard C."/>
        </authorList>
    </citation>
    <scope>NUCLEOTIDE SEQUENCE</scope>
    <source>
        <strain evidence="13">Stoneville</strain>
        <tissue evidence="13">Whole head</tissue>
    </source>
</reference>
<comment type="caution">
    <text evidence="10">Lacks conserved residue(s) required for the propagation of feature annotation.</text>
</comment>
<dbReference type="InterPro" id="IPR036383">
    <property type="entry name" value="TSP1_rpt_sf"/>
</dbReference>
<dbReference type="GO" id="GO:0005886">
    <property type="term" value="C:plasma membrane"/>
    <property type="evidence" value="ECO:0007669"/>
    <property type="project" value="TreeGrafter"/>
</dbReference>
<dbReference type="GO" id="GO:0071526">
    <property type="term" value="P:semaphorin-plexin signaling pathway"/>
    <property type="evidence" value="ECO:0007669"/>
    <property type="project" value="TreeGrafter"/>
</dbReference>
<dbReference type="InterPro" id="IPR016201">
    <property type="entry name" value="PSI"/>
</dbReference>
<comment type="subcellular location">
    <subcellularLocation>
        <location evidence="1">Membrane</location>
        <topology evidence="1">Single-pass membrane protein</topology>
    </subcellularLocation>
</comment>
<proteinExistence type="predicted"/>
<keyword evidence="9" id="KW-0325">Glycoprotein</keyword>
<gene>
    <name evidence="13" type="ORF">GEV33_000161</name>
</gene>
<keyword evidence="6 11" id="KW-1133">Transmembrane helix</keyword>
<dbReference type="Gene3D" id="2.20.100.10">
    <property type="entry name" value="Thrombospondin type-1 (TSP1) repeat"/>
    <property type="match status" value="5"/>
</dbReference>
<dbReference type="PANTHER" id="PTHR11036">
    <property type="entry name" value="SEMAPHORIN"/>
    <property type="match status" value="1"/>
</dbReference>
<dbReference type="Proteomes" id="UP000719412">
    <property type="component" value="Unassembled WGS sequence"/>
</dbReference>
<dbReference type="CDD" id="cd11265">
    <property type="entry name" value="Sema_5C"/>
    <property type="match status" value="1"/>
</dbReference>
<evidence type="ECO:0000256" key="8">
    <source>
        <dbReference type="ARBA" id="ARBA00023157"/>
    </source>
</evidence>
<keyword evidence="3" id="KW-0677">Repeat</keyword>
<sequence>MLFDVARNQVLVGARDVLFRLSLPKLELLESAEWPASNGKRNQCINKGQSDEFCHNYIKILLTNGKTLFACGTNAFSPQCSSRKIENVSHVIEWSDGLAKSPYSPGANITGFMSEQGEYYFGGPTDFSSSDSVISKNVGTDTIRTMQYNSLWLNDPQFVGSFETENFVYFLFRETAVEYMNCGKTIYSRIARVCKNDSGGHTMLKDNWTTFLKARLNCSVSGEYPFYFDEIQSTSYVHDENVVYATFTTSSNSIAGSAICAFNLTAIESAFAGPFKYQENMNSAWGQHYVQHREHFNCKSSARSSHLLETSKYQLMDSAVQATTLNPLHVAQLERFTHITIDVLSTKLHTSVHVIYVATTEGLIKKISVLPRTQETCVVEVWQTVQDAAAPIKKIQFLKETNSVYIATDREVMKIPADHCIRHTSKESCLNAMDPYCGWNERYETCSTAPNSDPLDKYWKQSVTACPILDAVIDGGWSSWSAWFPCVHRTAPDADSSDNCLCQTRECNNPAPKNGGVPCSGGSIAVINCTVHGGWSDWSAWSACSATCGNAVKTRSRTCTNPAPAHGGRVCVGQDHTEAFCDAEIPPCPASPQDGGWGKWSEWVECPHCLAGCKTRTRQCDNPPPENGGQYCIGNDVEYLHECTEHKKVTFYSVNVTADLTRKIRYEESNRTGFSVRFTCKAPVKKSSIEISIKEECAGNNCIPKENEHPKWSAWLPWGDCSVPCGGGVHNRTRYCEGIGCAGPSTQTKECNRHECQPEWGCWSEWSPCNTSCGWGVRTRHRVCLGYNCTGSDRDREACQNSPCHSTLGWSNWTLWSLCDKNNEQHRKRHCRTLTPGPKMCQGDSVETRMCISACADDENITASESTKLASTEGAILFLMVGLVIGLSVGVGTTHYYHKKKRITIPSSPHYMSPKQNPYISMPLQERPKKHSASTSNNLLNNGTLKAKYGDFESATLKRNSHALNNGHYLLVHMEGFDAIYYEEEEENMEEAEPADVSLVPDPVVIRGAGNMTV</sequence>
<dbReference type="PRINTS" id="PR01705">
    <property type="entry name" value="TSP1REPEAT"/>
</dbReference>
<name>A0A8J6HXR0_TENMO</name>
<dbReference type="PROSITE" id="PS51004">
    <property type="entry name" value="SEMA"/>
    <property type="match status" value="1"/>
</dbReference>
<dbReference type="SUPFAM" id="SSF82895">
    <property type="entry name" value="TSP-1 type 1 repeat"/>
    <property type="match status" value="5"/>
</dbReference>
<dbReference type="InterPro" id="IPR036352">
    <property type="entry name" value="Semap_dom_sf"/>
</dbReference>
<dbReference type="Pfam" id="PF01403">
    <property type="entry name" value="Sema"/>
    <property type="match status" value="1"/>
</dbReference>
<keyword evidence="2 11" id="KW-0812">Transmembrane</keyword>
<dbReference type="SMART" id="SM00423">
    <property type="entry name" value="PSI"/>
    <property type="match status" value="1"/>
</dbReference>
<comment type="caution">
    <text evidence="13">The sequence shown here is derived from an EMBL/GenBank/DDBJ whole genome shotgun (WGS) entry which is preliminary data.</text>
</comment>
<dbReference type="PANTHER" id="PTHR11036:SF79">
    <property type="entry name" value="SEMAPHORIN 5C, ISOFORM A"/>
    <property type="match status" value="1"/>
</dbReference>
<evidence type="ECO:0000256" key="6">
    <source>
        <dbReference type="ARBA" id="ARBA00022989"/>
    </source>
</evidence>
<organism evidence="13 14">
    <name type="scientific">Tenebrio molitor</name>
    <name type="common">Yellow mealworm beetle</name>
    <dbReference type="NCBI Taxonomy" id="7067"/>
    <lineage>
        <taxon>Eukaryota</taxon>
        <taxon>Metazoa</taxon>
        <taxon>Ecdysozoa</taxon>
        <taxon>Arthropoda</taxon>
        <taxon>Hexapoda</taxon>
        <taxon>Insecta</taxon>
        <taxon>Pterygota</taxon>
        <taxon>Neoptera</taxon>
        <taxon>Endopterygota</taxon>
        <taxon>Coleoptera</taxon>
        <taxon>Polyphaga</taxon>
        <taxon>Cucujiformia</taxon>
        <taxon>Tenebrionidae</taxon>
        <taxon>Tenebrio</taxon>
    </lineage>
</organism>
<dbReference type="GO" id="GO:0045499">
    <property type="term" value="F:chemorepellent activity"/>
    <property type="evidence" value="ECO:0007669"/>
    <property type="project" value="TreeGrafter"/>
</dbReference>
<dbReference type="EMBL" id="JABDTM020000676">
    <property type="protein sequence ID" value="KAH0822630.1"/>
    <property type="molecule type" value="Genomic_DNA"/>
</dbReference>
<dbReference type="FunFam" id="2.20.100.10:FF:000021">
    <property type="entry name" value="semaphorin-5B isoform X1"/>
    <property type="match status" value="2"/>
</dbReference>
<keyword evidence="7 11" id="KW-0472">Membrane</keyword>
<dbReference type="GO" id="GO:0007411">
    <property type="term" value="P:axon guidance"/>
    <property type="evidence" value="ECO:0007669"/>
    <property type="project" value="TreeGrafter"/>
</dbReference>
<dbReference type="InterPro" id="IPR015943">
    <property type="entry name" value="WD40/YVTN_repeat-like_dom_sf"/>
</dbReference>
<feature type="transmembrane region" description="Helical" evidence="11">
    <location>
        <begin position="875"/>
        <end position="897"/>
    </location>
</feature>
<dbReference type="Gene3D" id="2.130.10.10">
    <property type="entry name" value="YVTN repeat-like/Quinoprotein amine dehydrogenase"/>
    <property type="match status" value="1"/>
</dbReference>
<reference evidence="13" key="2">
    <citation type="submission" date="2021-08" db="EMBL/GenBank/DDBJ databases">
        <authorList>
            <person name="Eriksson T."/>
        </authorList>
    </citation>
    <scope>NUCLEOTIDE SEQUENCE</scope>
    <source>
        <strain evidence="13">Stoneville</strain>
        <tissue evidence="13">Whole head</tissue>
    </source>
</reference>
<evidence type="ECO:0000256" key="11">
    <source>
        <dbReference type="SAM" id="Phobius"/>
    </source>
</evidence>
<feature type="domain" description="Sema" evidence="12">
    <location>
        <begin position="1"/>
        <end position="417"/>
    </location>
</feature>
<dbReference type="AlphaFoldDB" id="A0A8J6HXR0"/>
<dbReference type="FunFam" id="2.20.100.10:FF:000007">
    <property type="entry name" value="Thrombospondin 1"/>
    <property type="match status" value="1"/>
</dbReference>
<keyword evidence="14" id="KW-1185">Reference proteome</keyword>
<dbReference type="InterPro" id="IPR027231">
    <property type="entry name" value="Semaphorin"/>
</dbReference>
<dbReference type="SUPFAM" id="SSF101912">
    <property type="entry name" value="Sema domain"/>
    <property type="match status" value="1"/>
</dbReference>
<evidence type="ECO:0000256" key="7">
    <source>
        <dbReference type="ARBA" id="ARBA00023136"/>
    </source>
</evidence>
<dbReference type="SMART" id="SM00630">
    <property type="entry name" value="Sema"/>
    <property type="match status" value="1"/>
</dbReference>
<evidence type="ECO:0000256" key="10">
    <source>
        <dbReference type="PROSITE-ProRule" id="PRU00352"/>
    </source>
</evidence>
<accession>A0A8J6HXR0</accession>
<keyword evidence="4" id="KW-0221">Differentiation</keyword>
<dbReference type="SUPFAM" id="SSF103575">
    <property type="entry name" value="Plexin repeat"/>
    <property type="match status" value="1"/>
</dbReference>
<evidence type="ECO:0000256" key="2">
    <source>
        <dbReference type="ARBA" id="ARBA00022692"/>
    </source>
</evidence>
<evidence type="ECO:0000256" key="5">
    <source>
        <dbReference type="ARBA" id="ARBA00022902"/>
    </source>
</evidence>
<dbReference type="InterPro" id="IPR048224">
    <property type="entry name" value="Sema5C_Sema"/>
</dbReference>
<dbReference type="InterPro" id="IPR000884">
    <property type="entry name" value="TSP1_rpt"/>
</dbReference>
<dbReference type="Gene3D" id="3.30.1680.10">
    <property type="entry name" value="ligand-binding face of the semaphorins, domain 2"/>
    <property type="match status" value="1"/>
</dbReference>
<dbReference type="SMART" id="SM00209">
    <property type="entry name" value="TSP1"/>
    <property type="match status" value="5"/>
</dbReference>
<keyword evidence="8" id="KW-1015">Disulfide bond</keyword>
<evidence type="ECO:0000256" key="1">
    <source>
        <dbReference type="ARBA" id="ARBA00004167"/>
    </source>
</evidence>
<evidence type="ECO:0000256" key="9">
    <source>
        <dbReference type="ARBA" id="ARBA00023180"/>
    </source>
</evidence>
<dbReference type="GO" id="GO:0030215">
    <property type="term" value="F:semaphorin receptor binding"/>
    <property type="evidence" value="ECO:0007669"/>
    <property type="project" value="InterPro"/>
</dbReference>
<dbReference type="GO" id="GO:0030335">
    <property type="term" value="P:positive regulation of cell migration"/>
    <property type="evidence" value="ECO:0007669"/>
    <property type="project" value="TreeGrafter"/>
</dbReference>
<evidence type="ECO:0000256" key="4">
    <source>
        <dbReference type="ARBA" id="ARBA00022782"/>
    </source>
</evidence>
<dbReference type="InterPro" id="IPR001627">
    <property type="entry name" value="Semap_dom"/>
</dbReference>